<protein>
    <submittedName>
        <fullName evidence="1">Uncharacterized protein</fullName>
    </submittedName>
</protein>
<accession>A0A317CI68</accession>
<organism evidence="1 2">
    <name type="scientific">Leucothrix pacifica</name>
    <dbReference type="NCBI Taxonomy" id="1247513"/>
    <lineage>
        <taxon>Bacteria</taxon>
        <taxon>Pseudomonadati</taxon>
        <taxon>Pseudomonadota</taxon>
        <taxon>Gammaproteobacteria</taxon>
        <taxon>Thiotrichales</taxon>
        <taxon>Thiotrichaceae</taxon>
        <taxon>Leucothrix</taxon>
    </lineage>
</organism>
<dbReference type="AlphaFoldDB" id="A0A317CI68"/>
<comment type="caution">
    <text evidence="1">The sequence shown here is derived from an EMBL/GenBank/DDBJ whole genome shotgun (WGS) entry which is preliminary data.</text>
</comment>
<evidence type="ECO:0000313" key="1">
    <source>
        <dbReference type="EMBL" id="PWQ98196.1"/>
    </source>
</evidence>
<name>A0A317CI68_9GAMM</name>
<sequence>MDIAAKKALLSQVRVGHRLLASYYQRIHLLLSDMSHDERLELEYFSWEPKVYHRPAPRLSNVLDCWAWDLLPGVATSYFFLHGSEKKAQRPGDWLLVIDVVTDTAVEDEESESALDFAVSAEEAQSVVRCHLVAPHKKSKVDWFHSVWGEVDWPECTDTPVLKSIDDNKQFYGVGFEIPMEELMGEDSVEILVDKIITFRDAVLPKSK</sequence>
<dbReference type="EMBL" id="QGKM01000017">
    <property type="protein sequence ID" value="PWQ98196.1"/>
    <property type="molecule type" value="Genomic_DNA"/>
</dbReference>
<gene>
    <name evidence="1" type="ORF">DKW60_08175</name>
</gene>
<dbReference type="OrthoDB" id="6893620at2"/>
<reference evidence="1 2" key="1">
    <citation type="submission" date="2018-05" db="EMBL/GenBank/DDBJ databases">
        <title>Leucothrix arctica sp. nov., isolated from Arctic seawater.</title>
        <authorList>
            <person name="Choi A."/>
            <person name="Baek K."/>
        </authorList>
    </citation>
    <scope>NUCLEOTIDE SEQUENCE [LARGE SCALE GENOMIC DNA]</scope>
    <source>
        <strain evidence="1 2">JCM 18388</strain>
    </source>
</reference>
<dbReference type="RefSeq" id="WP_109837168.1">
    <property type="nucleotide sequence ID" value="NZ_QGKM01000017.1"/>
</dbReference>
<dbReference type="Proteomes" id="UP000245539">
    <property type="component" value="Unassembled WGS sequence"/>
</dbReference>
<evidence type="ECO:0000313" key="2">
    <source>
        <dbReference type="Proteomes" id="UP000245539"/>
    </source>
</evidence>
<keyword evidence="2" id="KW-1185">Reference proteome</keyword>
<proteinExistence type="predicted"/>